<gene>
    <name evidence="11" type="ordered locus">glr3610</name>
</gene>
<evidence type="ECO:0000256" key="4">
    <source>
        <dbReference type="ARBA" id="ARBA00022603"/>
    </source>
</evidence>
<keyword evidence="6 9" id="KW-0227">DNA damage</keyword>
<dbReference type="Pfam" id="PF01035">
    <property type="entry name" value="DNA_binding_1"/>
    <property type="match status" value="1"/>
</dbReference>
<comment type="function">
    <text evidence="9">Involved in the cellular defense against the biological effects of O6-methylguanine (O6-MeG) and O4-methylthymine (O4-MeT) in DNA. Repairs the methylated nucleobase in DNA by stoichiometrically transferring the methyl group to a cysteine residue in the enzyme. This is a suicide reaction: the enzyme is irreversibly inactivated.</text>
</comment>
<dbReference type="PhylomeDB" id="Q7NFB6"/>
<evidence type="ECO:0000256" key="1">
    <source>
        <dbReference type="ARBA" id="ARBA00001286"/>
    </source>
</evidence>
<evidence type="ECO:0000256" key="9">
    <source>
        <dbReference type="HAMAP-Rule" id="MF_00772"/>
    </source>
</evidence>
<feature type="domain" description="Methylated-DNA-[protein]-cysteine S-methyltransferase DNA binding" evidence="10">
    <location>
        <begin position="36"/>
        <end position="115"/>
    </location>
</feature>
<evidence type="ECO:0000256" key="2">
    <source>
        <dbReference type="ARBA" id="ARBA00008711"/>
    </source>
</evidence>
<dbReference type="PATRIC" id="fig|251221.4.peg.3643"/>
<dbReference type="KEGG" id="gvi:glr3610"/>
<dbReference type="Gene3D" id="1.10.10.10">
    <property type="entry name" value="Winged helix-like DNA-binding domain superfamily/Winged helix DNA-binding domain"/>
    <property type="match status" value="1"/>
</dbReference>
<dbReference type="eggNOG" id="COG0350">
    <property type="taxonomic scope" value="Bacteria"/>
</dbReference>
<dbReference type="OrthoDB" id="9802228at2"/>
<dbReference type="PROSITE" id="PS00374">
    <property type="entry name" value="MGMT"/>
    <property type="match status" value="1"/>
</dbReference>
<evidence type="ECO:0000313" key="11">
    <source>
        <dbReference type="EMBL" id="BAC91551.1"/>
    </source>
</evidence>
<keyword evidence="5 9" id="KW-0808">Transferase</keyword>
<dbReference type="SUPFAM" id="SSF46767">
    <property type="entry name" value="Methylated DNA-protein cysteine methyltransferase, C-terminal domain"/>
    <property type="match status" value="1"/>
</dbReference>
<reference evidence="11 12" key="1">
    <citation type="journal article" date="2003" name="DNA Res.">
        <title>Complete genome structure of Gloeobacter violaceus PCC 7421, a cyanobacterium that lacks thylakoids.</title>
        <authorList>
            <person name="Nakamura Y."/>
            <person name="Kaneko T."/>
            <person name="Sato S."/>
            <person name="Mimuro M."/>
            <person name="Miyashita H."/>
            <person name="Tsuchiya T."/>
            <person name="Sasamoto S."/>
            <person name="Watanabe A."/>
            <person name="Kawashima K."/>
            <person name="Kishida Y."/>
            <person name="Kiyokawa C."/>
            <person name="Kohara M."/>
            <person name="Matsumoto M."/>
            <person name="Matsuno A."/>
            <person name="Nakazaki N."/>
            <person name="Shimpo S."/>
            <person name="Takeuchi C."/>
            <person name="Yamada M."/>
            <person name="Tabata S."/>
        </authorList>
    </citation>
    <scope>NUCLEOTIDE SEQUENCE [LARGE SCALE GENOMIC DNA]</scope>
    <source>
        <strain evidence="12">ATCC 29082 / PCC 7421</strain>
    </source>
</reference>
<evidence type="ECO:0000256" key="3">
    <source>
        <dbReference type="ARBA" id="ARBA00022490"/>
    </source>
</evidence>
<dbReference type="Proteomes" id="UP000000557">
    <property type="component" value="Chromosome"/>
</dbReference>
<dbReference type="CDD" id="cd06445">
    <property type="entry name" value="ATase"/>
    <property type="match status" value="1"/>
</dbReference>
<keyword evidence="7 9" id="KW-0234">DNA repair</keyword>
<accession>Q7NFB6</accession>
<dbReference type="EC" id="2.1.1.63" evidence="9"/>
<dbReference type="PANTHER" id="PTHR10815:SF5">
    <property type="entry name" value="METHYLATED-DNA--PROTEIN-CYSTEINE METHYLTRANSFERASE"/>
    <property type="match status" value="1"/>
</dbReference>
<organism evidence="11 12">
    <name type="scientific">Gloeobacter violaceus (strain ATCC 29082 / PCC 7421)</name>
    <dbReference type="NCBI Taxonomy" id="251221"/>
    <lineage>
        <taxon>Bacteria</taxon>
        <taxon>Bacillati</taxon>
        <taxon>Cyanobacteriota</taxon>
        <taxon>Cyanophyceae</taxon>
        <taxon>Gloeobacterales</taxon>
        <taxon>Gloeobacteraceae</taxon>
        <taxon>Gloeobacter</taxon>
    </lineage>
</organism>
<comment type="subcellular location">
    <subcellularLocation>
        <location evidence="9">Cytoplasm</location>
    </subcellularLocation>
</comment>
<dbReference type="FunCoup" id="Q7NFB6">
    <property type="interactions" value="36"/>
</dbReference>
<comment type="miscellaneous">
    <text evidence="9">This enzyme catalyzes only one turnover and therefore is not strictly catalytic. According to one definition, an enzyme is a biocatalyst that acts repeatedly and over many reaction cycles.</text>
</comment>
<dbReference type="GO" id="GO:0003908">
    <property type="term" value="F:methylated-DNA-[protein]-cysteine S-methyltransferase activity"/>
    <property type="evidence" value="ECO:0007669"/>
    <property type="project" value="UniProtKB-UniRule"/>
</dbReference>
<dbReference type="FunFam" id="1.10.10.10:FF:000214">
    <property type="entry name" value="Methylated-DNA--protein-cysteine methyltransferase"/>
    <property type="match status" value="1"/>
</dbReference>
<dbReference type="InParanoid" id="Q7NFB6"/>
<dbReference type="InterPro" id="IPR023546">
    <property type="entry name" value="MGMT"/>
</dbReference>
<dbReference type="PANTHER" id="PTHR10815">
    <property type="entry name" value="METHYLATED-DNA--PROTEIN-CYSTEINE METHYLTRANSFERASE"/>
    <property type="match status" value="1"/>
</dbReference>
<dbReference type="InterPro" id="IPR036388">
    <property type="entry name" value="WH-like_DNA-bd_sf"/>
</dbReference>
<reference evidence="11 12" key="2">
    <citation type="journal article" date="2003" name="DNA Res.">
        <title>Complete genome structure of Gloeobacter violaceus PCC 7421, a cyanobacterium that lacks thylakoids (supplement).</title>
        <authorList>
            <person name="Nakamura Y."/>
            <person name="Kaneko T."/>
            <person name="Sato S."/>
            <person name="Mimuro M."/>
            <person name="Miyashita H."/>
            <person name="Tsuchiya T."/>
            <person name="Sasamoto S."/>
            <person name="Watanabe A."/>
            <person name="Kawashima K."/>
            <person name="Kishida Y."/>
            <person name="Kiyokawa C."/>
            <person name="Kohara M."/>
            <person name="Matsumoto M."/>
            <person name="Matsuno A."/>
            <person name="Nakazaki N."/>
            <person name="Shimpo S."/>
            <person name="Takeuchi C."/>
            <person name="Yamada M."/>
            <person name="Tabata S."/>
        </authorList>
    </citation>
    <scope>NUCLEOTIDE SEQUENCE [LARGE SCALE GENOMIC DNA]</scope>
    <source>
        <strain evidence="12">ATCC 29082 / PCC 7421</strain>
    </source>
</reference>
<dbReference type="EnsemblBacteria" id="BAC91551">
    <property type="protein sequence ID" value="BAC91551"/>
    <property type="gene ID" value="BAC91551"/>
</dbReference>
<comment type="similarity">
    <text evidence="2 9">Belongs to the MGMT family.</text>
</comment>
<dbReference type="HAMAP" id="MF_00772">
    <property type="entry name" value="OGT"/>
    <property type="match status" value="1"/>
</dbReference>
<protein>
    <recommendedName>
        <fullName evidence="9">Methylated-DNA--protein-cysteine methyltransferase</fullName>
        <ecNumber evidence="9">2.1.1.63</ecNumber>
    </recommendedName>
    <alternativeName>
        <fullName evidence="9">6-O-methylguanine-DNA methyltransferase</fullName>
        <shortName evidence="9">MGMT</shortName>
    </alternativeName>
    <alternativeName>
        <fullName evidence="9">O-6-methylguanine-DNA-alkyltransferase</fullName>
    </alternativeName>
</protein>
<dbReference type="STRING" id="251221.gene:10761125"/>
<keyword evidence="12" id="KW-1185">Reference proteome</keyword>
<sequence>MTLQPEAVAAVASQLQAYFAGERRSFDLALAPVGNAFQQTVWRQLCRIPYGVTITYGELAGRIGNPSAARAVGRANALNPIAIVVPCHRVIGSDGSLTGYAGGLARKAALLALEGTTLNLGWSP</sequence>
<dbReference type="InterPro" id="IPR036217">
    <property type="entry name" value="MethylDNA_cys_MeTrfase_DNAb"/>
</dbReference>
<keyword evidence="4 9" id="KW-0489">Methyltransferase</keyword>
<dbReference type="GO" id="GO:0032259">
    <property type="term" value="P:methylation"/>
    <property type="evidence" value="ECO:0007669"/>
    <property type="project" value="UniProtKB-KW"/>
</dbReference>
<evidence type="ECO:0000256" key="5">
    <source>
        <dbReference type="ARBA" id="ARBA00022679"/>
    </source>
</evidence>
<comment type="catalytic activity">
    <reaction evidence="8 9">
        <text>a 6-O-methyl-2'-deoxyguanosine in DNA + L-cysteinyl-[protein] = S-methyl-L-cysteinyl-[protein] + a 2'-deoxyguanosine in DNA</text>
        <dbReference type="Rhea" id="RHEA:24000"/>
        <dbReference type="Rhea" id="RHEA-COMP:10131"/>
        <dbReference type="Rhea" id="RHEA-COMP:10132"/>
        <dbReference type="Rhea" id="RHEA-COMP:11367"/>
        <dbReference type="Rhea" id="RHEA-COMP:11368"/>
        <dbReference type="ChEBI" id="CHEBI:29950"/>
        <dbReference type="ChEBI" id="CHEBI:82612"/>
        <dbReference type="ChEBI" id="CHEBI:85445"/>
        <dbReference type="ChEBI" id="CHEBI:85448"/>
        <dbReference type="EC" id="2.1.1.63"/>
    </reaction>
</comment>
<dbReference type="HOGENOM" id="CLU_000445_52_4_3"/>
<evidence type="ECO:0000313" key="12">
    <source>
        <dbReference type="Proteomes" id="UP000000557"/>
    </source>
</evidence>
<evidence type="ECO:0000256" key="6">
    <source>
        <dbReference type="ARBA" id="ARBA00022763"/>
    </source>
</evidence>
<dbReference type="SUPFAM" id="SSF53155">
    <property type="entry name" value="Methylated DNA-protein cysteine methyltransferase domain"/>
    <property type="match status" value="1"/>
</dbReference>
<dbReference type="EMBL" id="BA000045">
    <property type="protein sequence ID" value="BAC91551.1"/>
    <property type="molecule type" value="Genomic_DNA"/>
</dbReference>
<name>Q7NFB6_GLOVI</name>
<dbReference type="AlphaFoldDB" id="Q7NFB6"/>
<dbReference type="Gene3D" id="3.30.160.70">
    <property type="entry name" value="Methylated DNA-protein cysteine methyltransferase domain"/>
    <property type="match status" value="1"/>
</dbReference>
<keyword evidence="3 9" id="KW-0963">Cytoplasm</keyword>
<comment type="catalytic activity">
    <reaction evidence="1 9">
        <text>a 4-O-methyl-thymidine in DNA + L-cysteinyl-[protein] = a thymidine in DNA + S-methyl-L-cysteinyl-[protein]</text>
        <dbReference type="Rhea" id="RHEA:53428"/>
        <dbReference type="Rhea" id="RHEA-COMP:10131"/>
        <dbReference type="Rhea" id="RHEA-COMP:10132"/>
        <dbReference type="Rhea" id="RHEA-COMP:13555"/>
        <dbReference type="Rhea" id="RHEA-COMP:13556"/>
        <dbReference type="ChEBI" id="CHEBI:29950"/>
        <dbReference type="ChEBI" id="CHEBI:82612"/>
        <dbReference type="ChEBI" id="CHEBI:137386"/>
        <dbReference type="ChEBI" id="CHEBI:137387"/>
        <dbReference type="EC" id="2.1.1.63"/>
    </reaction>
</comment>
<dbReference type="InterPro" id="IPR001497">
    <property type="entry name" value="MethylDNA_cys_MeTrfase_AS"/>
</dbReference>
<dbReference type="GO" id="GO:0005737">
    <property type="term" value="C:cytoplasm"/>
    <property type="evidence" value="ECO:0007669"/>
    <property type="project" value="UniProtKB-SubCell"/>
</dbReference>
<proteinExistence type="inferred from homology"/>
<evidence type="ECO:0000259" key="10">
    <source>
        <dbReference type="Pfam" id="PF01035"/>
    </source>
</evidence>
<dbReference type="InterPro" id="IPR014048">
    <property type="entry name" value="MethylDNA_cys_MeTrfase_DNA-bd"/>
</dbReference>
<dbReference type="InterPro" id="IPR036631">
    <property type="entry name" value="MGMT_N_sf"/>
</dbReference>
<evidence type="ECO:0000256" key="7">
    <source>
        <dbReference type="ARBA" id="ARBA00023204"/>
    </source>
</evidence>
<dbReference type="GO" id="GO:0006307">
    <property type="term" value="P:DNA alkylation repair"/>
    <property type="evidence" value="ECO:0007669"/>
    <property type="project" value="UniProtKB-UniRule"/>
</dbReference>
<dbReference type="NCBIfam" id="TIGR00589">
    <property type="entry name" value="ogt"/>
    <property type="match status" value="1"/>
</dbReference>
<feature type="active site" description="Nucleophile; methyl group acceptor" evidence="9">
    <location>
        <position position="87"/>
    </location>
</feature>
<evidence type="ECO:0000256" key="8">
    <source>
        <dbReference type="ARBA" id="ARBA00049348"/>
    </source>
</evidence>